<dbReference type="PANTHER" id="PTHR21237:SF23">
    <property type="entry name" value="GRPE PROTEIN HOMOLOG, MITOCHONDRIAL"/>
    <property type="match status" value="1"/>
</dbReference>
<dbReference type="Pfam" id="PF01025">
    <property type="entry name" value="GrpE"/>
    <property type="match status" value="1"/>
</dbReference>
<comment type="similarity">
    <text evidence="2 10 12">Belongs to the GrpE family.</text>
</comment>
<dbReference type="PANTHER" id="PTHR21237">
    <property type="entry name" value="GRPE PROTEIN"/>
    <property type="match status" value="1"/>
</dbReference>
<dbReference type="AlphaFoldDB" id="A0A1T4PYE9"/>
<accession>A0A1T4PYE9</accession>
<dbReference type="RefSeq" id="WP_078810796.1">
    <property type="nucleotide sequence ID" value="NZ_FUWM01000022.1"/>
</dbReference>
<evidence type="ECO:0000256" key="6">
    <source>
        <dbReference type="ARBA" id="ARBA00023186"/>
    </source>
</evidence>
<name>A0A1T4PYE9_9FIRM</name>
<feature type="region of interest" description="Disordered" evidence="13">
    <location>
        <begin position="1"/>
        <end position="33"/>
    </location>
</feature>
<dbReference type="InterPro" id="IPR009012">
    <property type="entry name" value="GrpE_head"/>
</dbReference>
<dbReference type="OrthoDB" id="9812586at2"/>
<evidence type="ECO:0000256" key="2">
    <source>
        <dbReference type="ARBA" id="ARBA00009054"/>
    </source>
</evidence>
<reference evidence="15" key="1">
    <citation type="submission" date="2017-02" db="EMBL/GenBank/DDBJ databases">
        <authorList>
            <person name="Varghese N."/>
            <person name="Submissions S."/>
        </authorList>
    </citation>
    <scope>NUCLEOTIDE SEQUENCE [LARGE SCALE GENOMIC DNA]</scope>
    <source>
        <strain evidence="15">ATCC BAA-73</strain>
    </source>
</reference>
<protein>
    <recommendedName>
        <fullName evidence="8 10">Protein GrpE</fullName>
    </recommendedName>
    <alternativeName>
        <fullName evidence="9 10">HSP-70 cofactor</fullName>
    </alternativeName>
</protein>
<evidence type="ECO:0000256" key="4">
    <source>
        <dbReference type="ARBA" id="ARBA00022490"/>
    </source>
</evidence>
<dbReference type="GO" id="GO:0006457">
    <property type="term" value="P:protein folding"/>
    <property type="evidence" value="ECO:0007669"/>
    <property type="project" value="InterPro"/>
</dbReference>
<dbReference type="InterPro" id="IPR013805">
    <property type="entry name" value="GrpE_CC"/>
</dbReference>
<dbReference type="SUPFAM" id="SSF51064">
    <property type="entry name" value="Head domain of nucleotide exchange factor GrpE"/>
    <property type="match status" value="1"/>
</dbReference>
<evidence type="ECO:0000256" key="13">
    <source>
        <dbReference type="SAM" id="MobiDB-lite"/>
    </source>
</evidence>
<dbReference type="Gene3D" id="2.30.22.10">
    <property type="entry name" value="Head domain of nucleotide exchange factor GrpE"/>
    <property type="match status" value="1"/>
</dbReference>
<keyword evidence="15" id="KW-1185">Reference proteome</keyword>
<dbReference type="CDD" id="cd00446">
    <property type="entry name" value="GrpE"/>
    <property type="match status" value="1"/>
</dbReference>
<dbReference type="SUPFAM" id="SSF58014">
    <property type="entry name" value="Coiled-coil domain of nucleotide exchange factor GrpE"/>
    <property type="match status" value="1"/>
</dbReference>
<evidence type="ECO:0000256" key="8">
    <source>
        <dbReference type="ARBA" id="ARBA00072274"/>
    </source>
</evidence>
<evidence type="ECO:0000256" key="11">
    <source>
        <dbReference type="RuleBase" id="RU000639"/>
    </source>
</evidence>
<sequence>MAISKEKNDLEKEALEREQEEKDQEKINDDEDNKIEVEITEENFIELQEELERSELEKQKYIDRLQRSQAEFSNYKKRVRREKERLKSNATKELVNELLPVLDNFERALSSSKDNQDLTGFLEGVEMVSRQLTKVLKEEGLKVIPTVGDEFDPKIHEAVMQVESDEYESGIITEELQKGYIFNDQVLRASMVKVAK</sequence>
<keyword evidence="6 10" id="KW-0143">Chaperone</keyword>
<evidence type="ECO:0000256" key="10">
    <source>
        <dbReference type="HAMAP-Rule" id="MF_01151"/>
    </source>
</evidence>
<evidence type="ECO:0000313" key="14">
    <source>
        <dbReference type="EMBL" id="SJZ96523.1"/>
    </source>
</evidence>
<dbReference type="HAMAP" id="MF_01151">
    <property type="entry name" value="GrpE"/>
    <property type="match status" value="1"/>
</dbReference>
<comment type="function">
    <text evidence="7 10 11">Participates actively in the response to hyperosmotic and heat shock by preventing the aggregation of stress-denatured proteins, in association with DnaK and GrpE. It is the nucleotide exchange factor for DnaK and may function as a thermosensor. Unfolded proteins bind initially to DnaJ; upon interaction with the DnaJ-bound protein, DnaK hydrolyzes its bound ATP, resulting in the formation of a stable complex. GrpE releases ADP from DnaK; ATP binding to DnaK triggers the release of the substrate protein, thus completing the reaction cycle. Several rounds of ATP-dependent interactions between DnaJ, DnaK and GrpE are required for fully efficient folding.</text>
</comment>
<organism evidence="14 15">
    <name type="scientific">Selenihalanaerobacter shriftii</name>
    <dbReference type="NCBI Taxonomy" id="142842"/>
    <lineage>
        <taxon>Bacteria</taxon>
        <taxon>Bacillati</taxon>
        <taxon>Bacillota</taxon>
        <taxon>Clostridia</taxon>
        <taxon>Halanaerobiales</taxon>
        <taxon>Halobacteroidaceae</taxon>
        <taxon>Selenihalanaerobacter</taxon>
    </lineage>
</organism>
<dbReference type="Proteomes" id="UP000190625">
    <property type="component" value="Unassembled WGS sequence"/>
</dbReference>
<dbReference type="STRING" id="142842.SAMN02745118_02364"/>
<keyword evidence="4 10" id="KW-0963">Cytoplasm</keyword>
<comment type="subcellular location">
    <subcellularLocation>
        <location evidence="1 10">Cytoplasm</location>
    </subcellularLocation>
</comment>
<dbReference type="GO" id="GO:0005737">
    <property type="term" value="C:cytoplasm"/>
    <property type="evidence" value="ECO:0007669"/>
    <property type="project" value="UniProtKB-SubCell"/>
</dbReference>
<dbReference type="GO" id="GO:0000774">
    <property type="term" value="F:adenyl-nucleotide exchange factor activity"/>
    <property type="evidence" value="ECO:0007669"/>
    <property type="project" value="InterPro"/>
</dbReference>
<gene>
    <name evidence="10" type="primary">grpE</name>
    <name evidence="14" type="ORF">SAMN02745118_02364</name>
</gene>
<dbReference type="NCBIfam" id="NF010738">
    <property type="entry name" value="PRK14140.1"/>
    <property type="match status" value="1"/>
</dbReference>
<evidence type="ECO:0000256" key="3">
    <source>
        <dbReference type="ARBA" id="ARBA00011738"/>
    </source>
</evidence>
<dbReference type="Gene3D" id="3.90.20.20">
    <property type="match status" value="1"/>
</dbReference>
<dbReference type="GO" id="GO:0051087">
    <property type="term" value="F:protein-folding chaperone binding"/>
    <property type="evidence" value="ECO:0007669"/>
    <property type="project" value="InterPro"/>
</dbReference>
<dbReference type="EMBL" id="FUWM01000022">
    <property type="protein sequence ID" value="SJZ96523.1"/>
    <property type="molecule type" value="Genomic_DNA"/>
</dbReference>
<evidence type="ECO:0000256" key="9">
    <source>
        <dbReference type="ARBA" id="ARBA00076414"/>
    </source>
</evidence>
<dbReference type="GO" id="GO:0042803">
    <property type="term" value="F:protein homodimerization activity"/>
    <property type="evidence" value="ECO:0007669"/>
    <property type="project" value="InterPro"/>
</dbReference>
<evidence type="ECO:0000256" key="1">
    <source>
        <dbReference type="ARBA" id="ARBA00004496"/>
    </source>
</evidence>
<evidence type="ECO:0000256" key="7">
    <source>
        <dbReference type="ARBA" id="ARBA00053401"/>
    </source>
</evidence>
<evidence type="ECO:0000256" key="12">
    <source>
        <dbReference type="RuleBase" id="RU004478"/>
    </source>
</evidence>
<evidence type="ECO:0000313" key="15">
    <source>
        <dbReference type="Proteomes" id="UP000190625"/>
    </source>
</evidence>
<feature type="compositionally biased region" description="Basic and acidic residues" evidence="13">
    <location>
        <begin position="1"/>
        <end position="27"/>
    </location>
</feature>
<comment type="subunit">
    <text evidence="3 10">Homodimer.</text>
</comment>
<keyword evidence="5 10" id="KW-0346">Stress response</keyword>
<dbReference type="PROSITE" id="PS01071">
    <property type="entry name" value="GRPE"/>
    <property type="match status" value="1"/>
</dbReference>
<proteinExistence type="inferred from homology"/>
<dbReference type="GO" id="GO:0051082">
    <property type="term" value="F:unfolded protein binding"/>
    <property type="evidence" value="ECO:0007669"/>
    <property type="project" value="TreeGrafter"/>
</dbReference>
<dbReference type="InterPro" id="IPR000740">
    <property type="entry name" value="GrpE"/>
</dbReference>
<evidence type="ECO:0000256" key="5">
    <source>
        <dbReference type="ARBA" id="ARBA00023016"/>
    </source>
</evidence>
<dbReference type="FunFam" id="2.30.22.10:FF:000001">
    <property type="entry name" value="Protein GrpE"/>
    <property type="match status" value="1"/>
</dbReference>
<dbReference type="PRINTS" id="PR00773">
    <property type="entry name" value="GRPEPROTEIN"/>
</dbReference>